<evidence type="ECO:0000313" key="4">
    <source>
        <dbReference type="Proteomes" id="UP000659904"/>
    </source>
</evidence>
<proteinExistence type="predicted"/>
<dbReference type="EMBL" id="BONH01000001">
    <property type="protein sequence ID" value="GIF95456.1"/>
    <property type="molecule type" value="Genomic_DNA"/>
</dbReference>
<dbReference type="Proteomes" id="UP000659904">
    <property type="component" value="Unassembled WGS sequence"/>
</dbReference>
<feature type="chain" id="PRO_5039510433" description="LmbE family N-acetylglucosaminyl deacetylase" evidence="2">
    <location>
        <begin position="22"/>
        <end position="271"/>
    </location>
</feature>
<evidence type="ECO:0000313" key="3">
    <source>
        <dbReference type="EMBL" id="GIF95456.1"/>
    </source>
</evidence>
<dbReference type="InterPro" id="IPR003737">
    <property type="entry name" value="GlcNAc_PI_deacetylase-related"/>
</dbReference>
<dbReference type="RefSeq" id="WP_147432765.1">
    <property type="nucleotide sequence ID" value="NZ_BONH01000001.1"/>
</dbReference>
<dbReference type="AlphaFoldDB" id="A0A8J3NX49"/>
<protein>
    <recommendedName>
        <fullName evidence="5">LmbE family N-acetylglucosaminyl deacetylase</fullName>
    </recommendedName>
</protein>
<dbReference type="PANTHER" id="PTHR12993">
    <property type="entry name" value="N-ACETYLGLUCOSAMINYL-PHOSPHATIDYLINOSITOL DE-N-ACETYLASE-RELATED"/>
    <property type="match status" value="1"/>
</dbReference>
<organism evidence="3 4">
    <name type="scientific">Catellatospora citrea</name>
    <dbReference type="NCBI Taxonomy" id="53366"/>
    <lineage>
        <taxon>Bacteria</taxon>
        <taxon>Bacillati</taxon>
        <taxon>Actinomycetota</taxon>
        <taxon>Actinomycetes</taxon>
        <taxon>Micromonosporales</taxon>
        <taxon>Micromonosporaceae</taxon>
        <taxon>Catellatospora</taxon>
    </lineage>
</organism>
<dbReference type="InterPro" id="IPR024078">
    <property type="entry name" value="LmbE-like_dom_sf"/>
</dbReference>
<name>A0A8J3NX49_9ACTN</name>
<sequence length="271" mass="28083">MRRRTLLAGAAIGVAAVTYQAARADAATAPALFVAAHPDDETLAMSTAIAEHVAAGQAVHVLLLTDGEGSGTLKILNGTTVSTWWGNRHVPAAEGYAPFTPATLGAARVVEAETALRSLSAGLPGTLTVHRAGLPDGQITSATAQAAIVAVADEIAPGGTVRLKGHSPLVDNHPDHLAAGQAIVALATANPARFADRRHYILPAYWTDARLSQVTESWDNPTDAAISARVRAAVRSYGAWSPSLGAYAIGYHSVATMLDQLIATPRCLMHP</sequence>
<evidence type="ECO:0000256" key="1">
    <source>
        <dbReference type="ARBA" id="ARBA00022833"/>
    </source>
</evidence>
<dbReference type="SUPFAM" id="SSF102588">
    <property type="entry name" value="LmbE-like"/>
    <property type="match status" value="1"/>
</dbReference>
<dbReference type="GO" id="GO:0016137">
    <property type="term" value="P:glycoside metabolic process"/>
    <property type="evidence" value="ECO:0007669"/>
    <property type="project" value="UniProtKB-ARBA"/>
</dbReference>
<keyword evidence="4" id="KW-1185">Reference proteome</keyword>
<keyword evidence="2" id="KW-0732">Signal</keyword>
<dbReference type="GO" id="GO:0016811">
    <property type="term" value="F:hydrolase activity, acting on carbon-nitrogen (but not peptide) bonds, in linear amides"/>
    <property type="evidence" value="ECO:0007669"/>
    <property type="project" value="TreeGrafter"/>
</dbReference>
<comment type="caution">
    <text evidence="3">The sequence shown here is derived from an EMBL/GenBank/DDBJ whole genome shotgun (WGS) entry which is preliminary data.</text>
</comment>
<dbReference type="Pfam" id="PF02585">
    <property type="entry name" value="PIG-L"/>
    <property type="match status" value="1"/>
</dbReference>
<evidence type="ECO:0000256" key="2">
    <source>
        <dbReference type="SAM" id="SignalP"/>
    </source>
</evidence>
<reference evidence="3 4" key="1">
    <citation type="submission" date="2021-01" db="EMBL/GenBank/DDBJ databases">
        <title>Whole genome shotgun sequence of Catellatospora citrea NBRC 14495.</title>
        <authorList>
            <person name="Komaki H."/>
            <person name="Tamura T."/>
        </authorList>
    </citation>
    <scope>NUCLEOTIDE SEQUENCE [LARGE SCALE GENOMIC DNA]</scope>
    <source>
        <strain evidence="3 4">NBRC 14495</strain>
    </source>
</reference>
<evidence type="ECO:0008006" key="5">
    <source>
        <dbReference type="Google" id="ProtNLM"/>
    </source>
</evidence>
<dbReference type="Gene3D" id="3.40.50.10320">
    <property type="entry name" value="LmbE-like"/>
    <property type="match status" value="1"/>
</dbReference>
<keyword evidence="1" id="KW-0862">Zinc</keyword>
<accession>A0A8J3NX49</accession>
<feature type="signal peptide" evidence="2">
    <location>
        <begin position="1"/>
        <end position="21"/>
    </location>
</feature>
<dbReference type="PANTHER" id="PTHR12993:SF29">
    <property type="entry name" value="BLR3841 PROTEIN"/>
    <property type="match status" value="1"/>
</dbReference>
<gene>
    <name evidence="3" type="ORF">Cci01nite_05500</name>
</gene>